<comment type="caution">
    <text evidence="1">The sequence shown here is derived from an EMBL/GenBank/DDBJ whole genome shotgun (WGS) entry which is preliminary data.</text>
</comment>
<protein>
    <submittedName>
        <fullName evidence="1">Uncharacterized protein</fullName>
    </submittedName>
</protein>
<proteinExistence type="predicted"/>
<reference evidence="1 2" key="1">
    <citation type="submission" date="2018-08" db="EMBL/GenBank/DDBJ databases">
        <title>Verrucosispora craniellae sp. nov., isolated from a marine sponge in the South China Sea.</title>
        <authorList>
            <person name="Li L."/>
            <person name="Lin H.W."/>
        </authorList>
    </citation>
    <scope>NUCLEOTIDE SEQUENCE [LARGE SCALE GENOMIC DNA]</scope>
    <source>
        <strain evidence="1 2">LHW63014</strain>
    </source>
</reference>
<accession>A0A372FQS5</accession>
<dbReference type="RefSeq" id="WP_117231238.1">
    <property type="nucleotide sequence ID" value="NZ_CP061725.1"/>
</dbReference>
<name>A0A372FQS5_9ACTN</name>
<evidence type="ECO:0000313" key="1">
    <source>
        <dbReference type="EMBL" id="RFS41017.1"/>
    </source>
</evidence>
<gene>
    <name evidence="1" type="ORF">D0Q02_29715</name>
</gene>
<dbReference type="EMBL" id="QVFU01000086">
    <property type="protein sequence ID" value="RFS41017.1"/>
    <property type="molecule type" value="Genomic_DNA"/>
</dbReference>
<dbReference type="Proteomes" id="UP000262621">
    <property type="component" value="Unassembled WGS sequence"/>
</dbReference>
<dbReference type="AlphaFoldDB" id="A0A372FQS5"/>
<dbReference type="OrthoDB" id="4304887at2"/>
<organism evidence="1 2">
    <name type="scientific">Micromonospora craniellae</name>
    <dbReference type="NCBI Taxonomy" id="2294034"/>
    <lineage>
        <taxon>Bacteria</taxon>
        <taxon>Bacillati</taxon>
        <taxon>Actinomycetota</taxon>
        <taxon>Actinomycetes</taxon>
        <taxon>Micromonosporales</taxon>
        <taxon>Micromonosporaceae</taxon>
        <taxon>Micromonospora</taxon>
    </lineage>
</organism>
<keyword evidence="2" id="KW-1185">Reference proteome</keyword>
<sequence>MSYSERDVAGWSEAVANLHGNTAQGAGDVRRAYEAMANVWSAYGYQDAPTEVLRMLIDATEVGYMAALNDIRSGDLDGEITMWRPDLAE</sequence>
<evidence type="ECO:0000313" key="2">
    <source>
        <dbReference type="Proteomes" id="UP000262621"/>
    </source>
</evidence>